<evidence type="ECO:0000256" key="1">
    <source>
        <dbReference type="SAM" id="Phobius"/>
    </source>
</evidence>
<protein>
    <recommendedName>
        <fullName evidence="4">Disulfide bond formation protein B</fullName>
    </recommendedName>
</protein>
<dbReference type="EMBL" id="QFYR01000002">
    <property type="protein sequence ID" value="RAK52529.1"/>
    <property type="molecule type" value="Genomic_DNA"/>
</dbReference>
<dbReference type="AlphaFoldDB" id="A0A328ACY4"/>
<comment type="caution">
    <text evidence="2">The sequence shown here is derived from an EMBL/GenBank/DDBJ whole genome shotgun (WGS) entry which is preliminary data.</text>
</comment>
<name>A0A328ACY4_9CAUL</name>
<dbReference type="Proteomes" id="UP000249725">
    <property type="component" value="Unassembled WGS sequence"/>
</dbReference>
<gene>
    <name evidence="2" type="ORF">DJ018_09960</name>
</gene>
<keyword evidence="1" id="KW-0472">Membrane</keyword>
<accession>A0A328ACY4</accession>
<organism evidence="2 3">
    <name type="scientific">Phenylobacterium deserti</name>
    <dbReference type="NCBI Taxonomy" id="1914756"/>
    <lineage>
        <taxon>Bacteria</taxon>
        <taxon>Pseudomonadati</taxon>
        <taxon>Pseudomonadota</taxon>
        <taxon>Alphaproteobacteria</taxon>
        <taxon>Caulobacterales</taxon>
        <taxon>Caulobacteraceae</taxon>
        <taxon>Phenylobacterium</taxon>
    </lineage>
</organism>
<reference evidence="3" key="1">
    <citation type="submission" date="2018-05" db="EMBL/GenBank/DDBJ databases">
        <authorList>
            <person name="Li X."/>
        </authorList>
    </citation>
    <scope>NUCLEOTIDE SEQUENCE [LARGE SCALE GENOMIC DNA]</scope>
    <source>
        <strain evidence="3">YIM 73061</strain>
    </source>
</reference>
<evidence type="ECO:0000313" key="2">
    <source>
        <dbReference type="EMBL" id="RAK52529.1"/>
    </source>
</evidence>
<evidence type="ECO:0008006" key="4">
    <source>
        <dbReference type="Google" id="ProtNLM"/>
    </source>
</evidence>
<keyword evidence="1" id="KW-0812">Transmembrane</keyword>
<evidence type="ECO:0000313" key="3">
    <source>
        <dbReference type="Proteomes" id="UP000249725"/>
    </source>
</evidence>
<keyword evidence="1" id="KW-1133">Transmembrane helix</keyword>
<feature type="transmembrane region" description="Helical" evidence="1">
    <location>
        <begin position="55"/>
        <end position="74"/>
    </location>
</feature>
<dbReference type="RefSeq" id="WP_111514815.1">
    <property type="nucleotide sequence ID" value="NZ_QFYR01000002.1"/>
</dbReference>
<sequence length="84" mass="8447">MSQAASRDLTFLGIGLLASAAMSGVLAWLHMRALSQAYGVICGSGGGELAHCPACYAAVGFLASGLLALAVAALPRMRRLKAAA</sequence>
<proteinExistence type="predicted"/>
<keyword evidence="3" id="KW-1185">Reference proteome</keyword>